<evidence type="ECO:0000313" key="1">
    <source>
        <dbReference type="EMBL" id="REG90980.1"/>
    </source>
</evidence>
<dbReference type="AlphaFoldDB" id="A0A3E0E025"/>
<accession>A0A3E0E025</accession>
<comment type="caution">
    <text evidence="1">The sequence shown here is derived from an EMBL/GenBank/DDBJ whole genome shotgun (WGS) entry which is preliminary data.</text>
</comment>
<organism evidence="1 2">
    <name type="scientific">Algoriphagus antarcticus</name>
    <dbReference type="NCBI Taxonomy" id="238540"/>
    <lineage>
        <taxon>Bacteria</taxon>
        <taxon>Pseudomonadati</taxon>
        <taxon>Bacteroidota</taxon>
        <taxon>Cytophagia</taxon>
        <taxon>Cytophagales</taxon>
        <taxon>Cyclobacteriaceae</taxon>
        <taxon>Algoriphagus</taxon>
    </lineage>
</organism>
<proteinExistence type="predicted"/>
<dbReference type="Proteomes" id="UP000256405">
    <property type="component" value="Unassembled WGS sequence"/>
</dbReference>
<dbReference type="EMBL" id="QUNF01000005">
    <property type="protein sequence ID" value="REG90980.1"/>
    <property type="molecule type" value="Genomic_DNA"/>
</dbReference>
<keyword evidence="2" id="KW-1185">Reference proteome</keyword>
<reference evidence="1 2" key="1">
    <citation type="submission" date="2018-08" db="EMBL/GenBank/DDBJ databases">
        <title>Genomic Encyclopedia of Archaeal and Bacterial Type Strains, Phase II (KMG-II): from individual species to whole genera.</title>
        <authorList>
            <person name="Goeker M."/>
        </authorList>
    </citation>
    <scope>NUCLEOTIDE SEQUENCE [LARGE SCALE GENOMIC DNA]</scope>
    <source>
        <strain evidence="1 2">DSM 15986</strain>
    </source>
</reference>
<protein>
    <submittedName>
        <fullName evidence="1">Uncharacterized protein</fullName>
    </submittedName>
</protein>
<evidence type="ECO:0000313" key="2">
    <source>
        <dbReference type="Proteomes" id="UP000256405"/>
    </source>
</evidence>
<gene>
    <name evidence="1" type="ORF">C8N25_10588</name>
</gene>
<name>A0A3E0E025_9BACT</name>
<sequence length="43" mass="4868">MTVRNVARMVLKSMVEVQFRLIPLPIAFGTKGAWGVFSCENRN</sequence>